<evidence type="ECO:0000313" key="2">
    <source>
        <dbReference type="Proteomes" id="UP000186218"/>
    </source>
</evidence>
<proteinExistence type="predicted"/>
<dbReference type="OrthoDB" id="4226606at2"/>
<dbReference type="InterPro" id="IPR010064">
    <property type="entry name" value="HK97-gp10_tail"/>
</dbReference>
<dbReference type="AlphaFoldDB" id="A0A1N7GFN3"/>
<sequence length="161" mass="17747">MDAVQFNIKIDQQQVADLFRRAPAAAVARFSKMTLRNAIRIQREMRERAGVGVTGDLRRSVTYTIDTHGLSAEIRPTASYAEAVEWGSPPRHVSAAPGTPLARWADQKGLNPYAVQASIAAKGTVAHPFIRPTYDAMRPVVERDMADDVAAFVREMNNGRV</sequence>
<dbReference type="EMBL" id="FTNT01000008">
    <property type="protein sequence ID" value="SIS11370.1"/>
    <property type="molecule type" value="Genomic_DNA"/>
</dbReference>
<name>A0A1N7GFN3_9NOCA</name>
<reference evidence="1 2" key="1">
    <citation type="submission" date="2017-01" db="EMBL/GenBank/DDBJ databases">
        <authorList>
            <person name="Mah S.A."/>
            <person name="Swanson W.J."/>
            <person name="Moy G.W."/>
            <person name="Vacquier V.D."/>
        </authorList>
    </citation>
    <scope>NUCLEOTIDE SEQUENCE [LARGE SCALE GENOMIC DNA]</scope>
    <source>
        <strain evidence="1 2">CPCC 203464</strain>
    </source>
</reference>
<protein>
    <submittedName>
        <fullName evidence="1">Phage protein, HK97 gp10 family</fullName>
    </submittedName>
</protein>
<keyword evidence="2" id="KW-1185">Reference proteome</keyword>
<accession>A0A1N7GFN3</accession>
<evidence type="ECO:0000313" key="1">
    <source>
        <dbReference type="EMBL" id="SIS11370.1"/>
    </source>
</evidence>
<dbReference type="STRING" id="1344003.SAMN05445060_2729"/>
<dbReference type="Proteomes" id="UP000186218">
    <property type="component" value="Unassembled WGS sequence"/>
</dbReference>
<organism evidence="1 2">
    <name type="scientific">Williamsia sterculiae</name>
    <dbReference type="NCBI Taxonomy" id="1344003"/>
    <lineage>
        <taxon>Bacteria</taxon>
        <taxon>Bacillati</taxon>
        <taxon>Actinomycetota</taxon>
        <taxon>Actinomycetes</taxon>
        <taxon>Mycobacteriales</taxon>
        <taxon>Nocardiaceae</taxon>
        <taxon>Williamsia</taxon>
    </lineage>
</organism>
<gene>
    <name evidence="1" type="ORF">SAMN05445060_2729</name>
</gene>
<dbReference type="RefSeq" id="WP_076480423.1">
    <property type="nucleotide sequence ID" value="NZ_FTNT01000008.1"/>
</dbReference>
<dbReference type="Pfam" id="PF04883">
    <property type="entry name" value="HK97-gp10_like"/>
    <property type="match status" value="1"/>
</dbReference>